<evidence type="ECO:0000256" key="3">
    <source>
        <dbReference type="SAM" id="SignalP"/>
    </source>
</evidence>
<feature type="compositionally biased region" description="Polar residues" evidence="1">
    <location>
        <begin position="118"/>
        <end position="129"/>
    </location>
</feature>
<feature type="signal peptide" evidence="3">
    <location>
        <begin position="1"/>
        <end position="38"/>
    </location>
</feature>
<feature type="compositionally biased region" description="Basic and acidic residues" evidence="1">
    <location>
        <begin position="135"/>
        <end position="151"/>
    </location>
</feature>
<dbReference type="AlphaFoldDB" id="A0A3Q2CUG7"/>
<dbReference type="Ensembl" id="ENSCVAT00000015827.1">
    <property type="protein sequence ID" value="ENSCVAP00000009431.1"/>
    <property type="gene ID" value="ENSCVAG00000011367.1"/>
</dbReference>
<keyword evidence="2" id="KW-0812">Transmembrane</keyword>
<dbReference type="Proteomes" id="UP000265020">
    <property type="component" value="Unassembled WGS sequence"/>
</dbReference>
<keyword evidence="2" id="KW-1133">Transmembrane helix</keyword>
<sequence length="354" mass="39015">MLLRSSPRCGHLQRASMLLLSAAPLLFLLLLSFIPVSASFPAHNRCPSPLDCAQQRRHHCQVGSSHCGSCLSPYRENDNGRCVLMRRHKNGKVTTFTDQEEEIDFLHSFIEKQEESNVKTTKIQLQKTASSSSHSDPKDSRTGTSEQRSRNQDQQSGKIPRSTTAVPVPAGTASPNTLRPEPGVTGADGRYGPLIVHHPDNDTIFVIVISLCVIVGTVAVILASVCYVKLRTDSHLAEKVDYPAFKGPSLPNTKANSSMGDKTLAQSAQMYHYQHQKQQMISMGNHKPEQKGVDTEATSDEEEVAGGFTVYECPGLAPVSSLTPEYCKIVSDCCCVFFFFLMPRLSVPRPVRWK</sequence>
<feature type="compositionally biased region" description="Polar residues" evidence="1">
    <location>
        <begin position="152"/>
        <end position="165"/>
    </location>
</feature>
<dbReference type="OMA" id="TVCWVRL"/>
<evidence type="ECO:0000256" key="2">
    <source>
        <dbReference type="SAM" id="Phobius"/>
    </source>
</evidence>
<feature type="transmembrane region" description="Helical" evidence="2">
    <location>
        <begin position="204"/>
        <end position="228"/>
    </location>
</feature>
<feature type="region of interest" description="Disordered" evidence="1">
    <location>
        <begin position="117"/>
        <end position="185"/>
    </location>
</feature>
<proteinExistence type="predicted"/>
<name>A0A3Q2CUG7_CYPVA</name>
<feature type="chain" id="PRO_5018587862" evidence="3">
    <location>
        <begin position="39"/>
        <end position="354"/>
    </location>
</feature>
<reference evidence="4" key="2">
    <citation type="submission" date="2025-09" db="UniProtKB">
        <authorList>
            <consortium name="Ensembl"/>
        </authorList>
    </citation>
    <scope>IDENTIFICATION</scope>
</reference>
<dbReference type="Pfam" id="PF06809">
    <property type="entry name" value="NPDC1"/>
    <property type="match status" value="1"/>
</dbReference>
<keyword evidence="5" id="KW-1185">Reference proteome</keyword>
<evidence type="ECO:0000313" key="4">
    <source>
        <dbReference type="Ensembl" id="ENSCVAP00000009431.1"/>
    </source>
</evidence>
<keyword evidence="2" id="KW-0472">Membrane</keyword>
<dbReference type="PANTHER" id="PTHR23352">
    <property type="entry name" value="NEURAL PROLIFERATION DIFFERENTIATION AND CONTROL PROTEIN-1 NPDC-1 PROTEIN"/>
    <property type="match status" value="1"/>
</dbReference>
<dbReference type="PANTHER" id="PTHR23352:SF2">
    <property type="entry name" value="NEURAL PROLIFERATION DIFFERENTIATION AND CONTROL PROTEIN 1"/>
    <property type="match status" value="1"/>
</dbReference>
<dbReference type="InterPro" id="IPR009635">
    <property type="entry name" value="NPDC1"/>
</dbReference>
<evidence type="ECO:0000313" key="5">
    <source>
        <dbReference type="Proteomes" id="UP000265020"/>
    </source>
</evidence>
<keyword evidence="3" id="KW-0732">Signal</keyword>
<organism evidence="4 5">
    <name type="scientific">Cyprinodon variegatus</name>
    <name type="common">Sheepshead minnow</name>
    <dbReference type="NCBI Taxonomy" id="28743"/>
    <lineage>
        <taxon>Eukaryota</taxon>
        <taxon>Metazoa</taxon>
        <taxon>Chordata</taxon>
        <taxon>Craniata</taxon>
        <taxon>Vertebrata</taxon>
        <taxon>Euteleostomi</taxon>
        <taxon>Actinopterygii</taxon>
        <taxon>Neopterygii</taxon>
        <taxon>Teleostei</taxon>
        <taxon>Neoteleostei</taxon>
        <taxon>Acanthomorphata</taxon>
        <taxon>Ovalentaria</taxon>
        <taxon>Atherinomorphae</taxon>
        <taxon>Cyprinodontiformes</taxon>
        <taxon>Cyprinodontidae</taxon>
        <taxon>Cyprinodon</taxon>
    </lineage>
</organism>
<dbReference type="GO" id="GO:0016020">
    <property type="term" value="C:membrane"/>
    <property type="evidence" value="ECO:0007669"/>
    <property type="project" value="InterPro"/>
</dbReference>
<accession>A0A3Q2CUG7</accession>
<reference evidence="4" key="1">
    <citation type="submission" date="2025-08" db="UniProtKB">
        <authorList>
            <consortium name="Ensembl"/>
        </authorList>
    </citation>
    <scope>IDENTIFICATION</scope>
</reference>
<dbReference type="GeneTree" id="ENSGT00440000038604"/>
<evidence type="ECO:0000256" key="1">
    <source>
        <dbReference type="SAM" id="MobiDB-lite"/>
    </source>
</evidence>
<protein>
    <submittedName>
        <fullName evidence="4">Neural proliferation differentiation and control protein 1-like</fullName>
    </submittedName>
</protein>